<feature type="domain" description="Piwi" evidence="1">
    <location>
        <begin position="1"/>
        <end position="59"/>
    </location>
</feature>
<dbReference type="AlphaFoldDB" id="A0A090L7N8"/>
<accession>A0A090L7N8</accession>
<dbReference type="CTD" id="36378175"/>
<dbReference type="Pfam" id="PF02171">
    <property type="entry name" value="Piwi"/>
    <property type="match status" value="1"/>
</dbReference>
<dbReference type="EMBL" id="LN609529">
    <property type="protein sequence ID" value="CEF65811.1"/>
    <property type="molecule type" value="Genomic_DNA"/>
</dbReference>
<organism evidence="2">
    <name type="scientific">Strongyloides ratti</name>
    <name type="common">Parasitic roundworm</name>
    <dbReference type="NCBI Taxonomy" id="34506"/>
    <lineage>
        <taxon>Eukaryota</taxon>
        <taxon>Metazoa</taxon>
        <taxon>Ecdysozoa</taxon>
        <taxon>Nematoda</taxon>
        <taxon>Chromadorea</taxon>
        <taxon>Rhabditida</taxon>
        <taxon>Tylenchina</taxon>
        <taxon>Panagrolaimomorpha</taxon>
        <taxon>Strongyloidoidea</taxon>
        <taxon>Strongyloididae</taxon>
        <taxon>Strongyloides</taxon>
    </lineage>
</organism>
<keyword evidence="3" id="KW-1185">Reference proteome</keyword>
<reference evidence="4" key="2">
    <citation type="submission" date="2020-12" db="UniProtKB">
        <authorList>
            <consortium name="WormBaseParasite"/>
        </authorList>
    </citation>
    <scope>IDENTIFICATION</scope>
</reference>
<dbReference type="RefSeq" id="XP_024505011.1">
    <property type="nucleotide sequence ID" value="XM_024651322.1"/>
</dbReference>
<dbReference type="Proteomes" id="UP000035682">
    <property type="component" value="Unplaced"/>
</dbReference>
<reference evidence="2 3" key="1">
    <citation type="submission" date="2014-09" db="EMBL/GenBank/DDBJ databases">
        <authorList>
            <person name="Martin A.A."/>
        </authorList>
    </citation>
    <scope>NUCLEOTIDE SEQUENCE</scope>
    <source>
        <strain evidence="3">ED321</strain>
        <strain evidence="2">ED321 Heterogonic</strain>
    </source>
</reference>
<dbReference type="WormBase" id="SRAE_2000048600">
    <property type="protein sequence ID" value="SRP09199"/>
    <property type="gene ID" value="WBGene00260681"/>
</dbReference>
<dbReference type="GO" id="GO:0003676">
    <property type="term" value="F:nucleic acid binding"/>
    <property type="evidence" value="ECO:0007669"/>
    <property type="project" value="InterPro"/>
</dbReference>
<evidence type="ECO:0000313" key="4">
    <source>
        <dbReference type="WBParaSite" id="SRAE_2000048600.1"/>
    </source>
</evidence>
<protein>
    <submittedName>
        <fullName evidence="2 4">Stem cell self-renewal protein Piwi domain-containing protein</fullName>
    </submittedName>
</protein>
<sequence>MKTNVKVGGFNYNLVNSDMKLIVNNKKLIIGIGFNHTRSGTSDGLTTVGFAANTTKDSPHSWAVPVNLWRMLWKPKILLSVKKGHRCRNRRKYSRGHRI</sequence>
<evidence type="ECO:0000313" key="2">
    <source>
        <dbReference type="EMBL" id="CEF65811.1"/>
    </source>
</evidence>
<dbReference type="WBParaSite" id="SRAE_2000048600.1">
    <property type="protein sequence ID" value="SRAE_2000048600.1"/>
    <property type="gene ID" value="WBGene00260681"/>
</dbReference>
<proteinExistence type="predicted"/>
<evidence type="ECO:0000313" key="3">
    <source>
        <dbReference type="Proteomes" id="UP000035682"/>
    </source>
</evidence>
<name>A0A090L7N8_STRRB</name>
<gene>
    <name evidence="2 4 5" type="ORF">SRAE_2000048600</name>
</gene>
<evidence type="ECO:0000259" key="1">
    <source>
        <dbReference type="Pfam" id="PF02171"/>
    </source>
</evidence>
<dbReference type="GeneID" id="36378175"/>
<dbReference type="STRING" id="34506.A0A090L7N8"/>
<evidence type="ECO:0000313" key="5">
    <source>
        <dbReference type="WormBase" id="SRAE_2000048600"/>
    </source>
</evidence>
<dbReference type="InterPro" id="IPR003165">
    <property type="entry name" value="Piwi"/>
</dbReference>